<evidence type="ECO:0000259" key="2">
    <source>
        <dbReference type="Pfam" id="PF26478"/>
    </source>
</evidence>
<feature type="transmembrane region" description="Helical" evidence="1">
    <location>
        <begin position="47"/>
        <end position="66"/>
    </location>
</feature>
<sequence length="85" mass="9155">MTSGLLTLLPELVELAIFGLGSLVLSGVGVYIEQFALSMVGSGQPELSVWAAVMGAMAFGFSYLLATDQFRPRLQRFLDANADRQ</sequence>
<protein>
    <recommendedName>
        <fullName evidence="2">DUF8151 domain-containing protein</fullName>
    </recommendedName>
</protein>
<evidence type="ECO:0000313" key="4">
    <source>
        <dbReference type="EMBL" id="ELY31138.1"/>
    </source>
</evidence>
<feature type="domain" description="DUF8151" evidence="2">
    <location>
        <begin position="1"/>
        <end position="78"/>
    </location>
</feature>
<evidence type="ECO:0000313" key="6">
    <source>
        <dbReference type="Proteomes" id="UP000011585"/>
    </source>
</evidence>
<reference evidence="4 6" key="2">
    <citation type="journal article" date="2014" name="PLoS Genet.">
        <title>Phylogenetically driven sequencing of extremely halophilic archaea reveals strategies for static and dynamic osmo-response.</title>
        <authorList>
            <person name="Becker E.A."/>
            <person name="Seitzer P.M."/>
            <person name="Tritt A."/>
            <person name="Larsen D."/>
            <person name="Krusor M."/>
            <person name="Yao A.I."/>
            <person name="Wu D."/>
            <person name="Madern D."/>
            <person name="Eisen J.A."/>
            <person name="Darling A.E."/>
            <person name="Facciotti M.T."/>
        </authorList>
    </citation>
    <scope>NUCLEOTIDE SEQUENCE [LARGE SCALE GENOMIC DNA]</scope>
    <source>
        <strain evidence="4 6">DSM 11551</strain>
    </source>
</reference>
<keyword evidence="1" id="KW-1133">Transmembrane helix</keyword>
<dbReference type="GeneID" id="9992641"/>
<keyword evidence="1" id="KW-0812">Transmembrane</keyword>
<dbReference type="HOGENOM" id="CLU_174509_0_0_2"/>
<dbReference type="Proteomes" id="UP000006663">
    <property type="component" value="Chromosome"/>
</dbReference>
<evidence type="ECO:0000313" key="5">
    <source>
        <dbReference type="Proteomes" id="UP000006663"/>
    </source>
</evidence>
<accession>E4NNY7</accession>
<dbReference type="Pfam" id="PF26478">
    <property type="entry name" value="DUF8151"/>
    <property type="match status" value="1"/>
</dbReference>
<name>E4NNY7_HALBP</name>
<feature type="transmembrane region" description="Helical" evidence="1">
    <location>
        <begin position="12"/>
        <end position="32"/>
    </location>
</feature>
<reference evidence="3 5" key="1">
    <citation type="journal article" date="2009" name="Stand. Genomic Sci.">
        <title>Complete genome sequence of Halogeometricum borinquense type strain (PR3).</title>
        <authorList>
            <person name="Malfatti S."/>
            <person name="Tindall B.J."/>
            <person name="Schneider S."/>
            <person name="Fahnrich R."/>
            <person name="Lapidus A."/>
            <person name="Labuttii K."/>
            <person name="Copeland A."/>
            <person name="Glavina Del Rio T."/>
            <person name="Nolan M."/>
            <person name="Chen F."/>
            <person name="Lucas S."/>
            <person name="Tice H."/>
            <person name="Cheng J.F."/>
            <person name="Bruce D."/>
            <person name="Goodwin L."/>
            <person name="Pitluck S."/>
            <person name="Anderson I."/>
            <person name="Pati A."/>
            <person name="Ivanova N."/>
            <person name="Mavromatis K."/>
            <person name="Chen A."/>
            <person name="Palaniappan K."/>
            <person name="D'haeseleer P."/>
            <person name="Goker M."/>
            <person name="Bristow J."/>
            <person name="Eisen J.A."/>
            <person name="Markowitz V."/>
            <person name="Hugenholtz P."/>
            <person name="Kyrpides N.C."/>
            <person name="Klenk H.P."/>
            <person name="Chain P."/>
        </authorList>
    </citation>
    <scope>NUCLEOTIDE SEQUENCE [LARGE SCALE GENOMIC DNA]</scope>
    <source>
        <strain evidence="5">ATCC 700274 / DSM 11551 / JCM 10706 / KCTC 4070 / PR3</strain>
        <strain evidence="3">PR 3</strain>
    </source>
</reference>
<dbReference type="EMBL" id="CP001690">
    <property type="protein sequence ID" value="ADQ66418.1"/>
    <property type="molecule type" value="Genomic_DNA"/>
</dbReference>
<evidence type="ECO:0000313" key="3">
    <source>
        <dbReference type="EMBL" id="ADQ66418.1"/>
    </source>
</evidence>
<dbReference type="KEGG" id="hbo:Hbor_08210"/>
<dbReference type="Proteomes" id="UP000011585">
    <property type="component" value="Unassembled WGS sequence"/>
</dbReference>
<keyword evidence="1" id="KW-0472">Membrane</keyword>
<dbReference type="EMBL" id="AOHT01000006">
    <property type="protein sequence ID" value="ELY31138.1"/>
    <property type="molecule type" value="Genomic_DNA"/>
</dbReference>
<organism evidence="3 5">
    <name type="scientific">Halogeometricum borinquense (strain ATCC 700274 / DSM 11551 / JCM 10706 / KCTC 4070 / PR3)</name>
    <dbReference type="NCBI Taxonomy" id="469382"/>
    <lineage>
        <taxon>Archaea</taxon>
        <taxon>Methanobacteriati</taxon>
        <taxon>Methanobacteriota</taxon>
        <taxon>Stenosarchaea group</taxon>
        <taxon>Halobacteria</taxon>
        <taxon>Halobacteriales</taxon>
        <taxon>Haloferacaceae</taxon>
        <taxon>Halogeometricum</taxon>
    </lineage>
</organism>
<dbReference type="OrthoDB" id="205411at2157"/>
<gene>
    <name evidence="3" type="ordered locus">Hbor_08210</name>
    <name evidence="4" type="ORF">C499_01640</name>
</gene>
<dbReference type="AlphaFoldDB" id="E4NNY7"/>
<dbReference type="eggNOG" id="arCOG10674">
    <property type="taxonomic scope" value="Archaea"/>
</dbReference>
<proteinExistence type="predicted"/>
<dbReference type="InterPro" id="IPR058464">
    <property type="entry name" value="DUF8151"/>
</dbReference>
<keyword evidence="5" id="KW-1185">Reference proteome</keyword>
<evidence type="ECO:0000256" key="1">
    <source>
        <dbReference type="SAM" id="Phobius"/>
    </source>
</evidence>
<dbReference type="RefSeq" id="WP_006053643.1">
    <property type="nucleotide sequence ID" value="NC_014729.1"/>
</dbReference>